<feature type="transmembrane region" description="Helical" evidence="1">
    <location>
        <begin position="21"/>
        <end position="43"/>
    </location>
</feature>
<sequence>MSPRQHKRKYPQHGKGRNKPSYVYLIIVGGGIILLLAIAGWFVQNASVKIEGTPSIAVDPSQINFGDVKLGTPLSFTIKVTNRGNGILKFEEKPYIEVLEGC</sequence>
<dbReference type="Proteomes" id="UP000050544">
    <property type="component" value="Unassembled WGS sequence"/>
</dbReference>
<keyword evidence="1" id="KW-0472">Membrane</keyword>
<proteinExistence type="predicted"/>
<keyword evidence="3" id="KW-1185">Reference proteome</keyword>
<organism evidence="2 3">
    <name type="scientific">Thermanaerothrix daxensis</name>
    <dbReference type="NCBI Taxonomy" id="869279"/>
    <lineage>
        <taxon>Bacteria</taxon>
        <taxon>Bacillati</taxon>
        <taxon>Chloroflexota</taxon>
        <taxon>Anaerolineae</taxon>
        <taxon>Anaerolineales</taxon>
        <taxon>Anaerolineaceae</taxon>
        <taxon>Thermanaerothrix</taxon>
    </lineage>
</organism>
<keyword evidence="1" id="KW-1133">Transmembrane helix</keyword>
<evidence type="ECO:0000313" key="2">
    <source>
        <dbReference type="EMBL" id="KPL84203.1"/>
    </source>
</evidence>
<dbReference type="AlphaFoldDB" id="A0A0P6Y5C9"/>
<dbReference type="Gene3D" id="2.60.40.10">
    <property type="entry name" value="Immunoglobulins"/>
    <property type="match status" value="1"/>
</dbReference>
<accession>A0A0P6Y5C9</accession>
<comment type="caution">
    <text evidence="2">The sequence shown here is derived from an EMBL/GenBank/DDBJ whole genome shotgun (WGS) entry which is preliminary data.</text>
</comment>
<reference evidence="2 3" key="1">
    <citation type="submission" date="2015-07" db="EMBL/GenBank/DDBJ databases">
        <title>Whole genome sequence of Thermanaerothrix daxensis DSM 23592.</title>
        <authorList>
            <person name="Hemp J."/>
            <person name="Ward L.M."/>
            <person name="Pace L.A."/>
            <person name="Fischer W.W."/>
        </authorList>
    </citation>
    <scope>NUCLEOTIDE SEQUENCE [LARGE SCALE GENOMIC DNA]</scope>
    <source>
        <strain evidence="2 3">GNS-1</strain>
    </source>
</reference>
<protein>
    <recommendedName>
        <fullName evidence="4">DUF1573 domain-containing protein</fullName>
    </recommendedName>
</protein>
<dbReference type="RefSeq" id="WP_054520669.1">
    <property type="nucleotide sequence ID" value="NZ_LGKO01000002.1"/>
</dbReference>
<keyword evidence="1" id="KW-0812">Transmembrane</keyword>
<evidence type="ECO:0000256" key="1">
    <source>
        <dbReference type="SAM" id="Phobius"/>
    </source>
</evidence>
<dbReference type="EMBL" id="LGKO01000002">
    <property type="protein sequence ID" value="KPL84203.1"/>
    <property type="molecule type" value="Genomic_DNA"/>
</dbReference>
<name>A0A0P6Y5C9_9CHLR</name>
<gene>
    <name evidence="2" type="ORF">SE15_03315</name>
</gene>
<evidence type="ECO:0000313" key="3">
    <source>
        <dbReference type="Proteomes" id="UP000050544"/>
    </source>
</evidence>
<evidence type="ECO:0008006" key="4">
    <source>
        <dbReference type="Google" id="ProtNLM"/>
    </source>
</evidence>
<dbReference type="InterPro" id="IPR013783">
    <property type="entry name" value="Ig-like_fold"/>
</dbReference>